<dbReference type="SMART" id="SM00987">
    <property type="entry name" value="UreE_C"/>
    <property type="match status" value="1"/>
</dbReference>
<gene>
    <name evidence="2" type="ORF">ANDA3_0149</name>
    <name evidence="3" type="ORF">DAR2_0021</name>
    <name evidence="4" type="ORF">DAR3_4466</name>
</gene>
<dbReference type="InterPro" id="IPR020456">
    <property type="entry name" value="Acylphosphatase"/>
</dbReference>
<sequence>MTEDPLASAIETVSVRVLGKVQGVGFRLATVRQARLLGVRGWVQNASDGSVEALLQGTANQIDRMLAWLREGPPAAEVREVLRRSGTKTAGMPTSPSTEAHAAVQGFPPAASGHARILILGSMPGVASLDAGQYYAHPRNAFWFIMAELLGLDARAPYAQRIAGANARGVALWDVVHRCVRPGSLDARIARDSVEPNDFAGFYARHPDLRVIGFNGGAAATLYQRHVAARVQAPAGARLCVLPSTSPAHAALRPEAKLAAWREALADALA</sequence>
<dbReference type="SUPFAM" id="SSF52141">
    <property type="entry name" value="Uracil-DNA glycosylase-like"/>
    <property type="match status" value="1"/>
</dbReference>
<dbReference type="InterPro" id="IPR017968">
    <property type="entry name" value="Acylphosphatase_CS"/>
</dbReference>
<dbReference type="CDD" id="cd10032">
    <property type="entry name" value="UDG-F6_HDG"/>
    <property type="match status" value="1"/>
</dbReference>
<organism evidence="4">
    <name type="scientific">plant metagenome</name>
    <dbReference type="NCBI Taxonomy" id="1297885"/>
    <lineage>
        <taxon>unclassified sequences</taxon>
        <taxon>metagenomes</taxon>
        <taxon>organismal metagenomes</taxon>
    </lineage>
</organism>
<evidence type="ECO:0000313" key="2">
    <source>
        <dbReference type="EMBL" id="VFR40639.1"/>
    </source>
</evidence>
<dbReference type="InterPro" id="IPR036046">
    <property type="entry name" value="Acylphosphatase-like_dom_sf"/>
</dbReference>
<evidence type="ECO:0000259" key="1">
    <source>
        <dbReference type="PROSITE" id="PS51160"/>
    </source>
</evidence>
<dbReference type="SUPFAM" id="SSF54975">
    <property type="entry name" value="Acylphosphatase/BLUF domain-like"/>
    <property type="match status" value="1"/>
</dbReference>
<dbReference type="InterPro" id="IPR005122">
    <property type="entry name" value="Uracil-DNA_glycosylase-like"/>
</dbReference>
<dbReference type="Gene3D" id="3.30.70.100">
    <property type="match status" value="1"/>
</dbReference>
<dbReference type="PANTHER" id="PTHR47268">
    <property type="entry name" value="ACYLPHOSPHATASE"/>
    <property type="match status" value="1"/>
</dbReference>
<dbReference type="PROSITE" id="PS00151">
    <property type="entry name" value="ACYLPHOSPHATASE_2"/>
    <property type="match status" value="1"/>
</dbReference>
<dbReference type="Gene3D" id="3.40.470.10">
    <property type="entry name" value="Uracil-DNA glycosylase-like domain"/>
    <property type="match status" value="1"/>
</dbReference>
<feature type="domain" description="Acylphosphatase-like" evidence="1">
    <location>
        <begin position="12"/>
        <end position="102"/>
    </location>
</feature>
<name>A0A484TF25_9ZZZZ</name>
<dbReference type="AlphaFoldDB" id="A0A484TF25"/>
<dbReference type="InterPro" id="IPR001792">
    <property type="entry name" value="Acylphosphatase-like_dom"/>
</dbReference>
<accession>A0A484TF25</accession>
<dbReference type="Pfam" id="PF03167">
    <property type="entry name" value="UDG"/>
    <property type="match status" value="1"/>
</dbReference>
<dbReference type="GO" id="GO:0003998">
    <property type="term" value="F:acylphosphatase activity"/>
    <property type="evidence" value="ECO:0007669"/>
    <property type="project" value="InterPro"/>
</dbReference>
<dbReference type="PROSITE" id="PS51160">
    <property type="entry name" value="ACYLPHOSPHATASE_3"/>
    <property type="match status" value="1"/>
</dbReference>
<proteinExistence type="predicted"/>
<dbReference type="EMBL" id="CAADIL010000009">
    <property type="protein sequence ID" value="VFR67247.1"/>
    <property type="molecule type" value="Genomic_DNA"/>
</dbReference>
<evidence type="ECO:0000313" key="3">
    <source>
        <dbReference type="EMBL" id="VFR67247.1"/>
    </source>
</evidence>
<dbReference type="NCBIfam" id="TIGR04274">
    <property type="entry name" value="hypoxanDNAglyco"/>
    <property type="match status" value="1"/>
</dbReference>
<dbReference type="PRINTS" id="PR00112">
    <property type="entry name" value="ACYLPHPHTASE"/>
</dbReference>
<dbReference type="PANTHER" id="PTHR47268:SF4">
    <property type="entry name" value="ACYLPHOSPHATASE"/>
    <property type="match status" value="1"/>
</dbReference>
<dbReference type="EMBL" id="CAADIJ010000018">
    <property type="protein sequence ID" value="VFR73346.1"/>
    <property type="molecule type" value="Genomic_DNA"/>
</dbReference>
<dbReference type="InterPro" id="IPR026353">
    <property type="entry name" value="Hypoxan-DNA_Glyclase"/>
</dbReference>
<dbReference type="PROSITE" id="PS00150">
    <property type="entry name" value="ACYLPHOSPHATASE_1"/>
    <property type="match status" value="1"/>
</dbReference>
<dbReference type="InterPro" id="IPR036895">
    <property type="entry name" value="Uracil-DNA_glycosylase-like_sf"/>
</dbReference>
<dbReference type="Pfam" id="PF00708">
    <property type="entry name" value="Acylphosphatase"/>
    <property type="match status" value="1"/>
</dbReference>
<dbReference type="EMBL" id="CAADIC010000026">
    <property type="protein sequence ID" value="VFR40639.1"/>
    <property type="molecule type" value="Genomic_DNA"/>
</dbReference>
<protein>
    <submittedName>
        <fullName evidence="4">G:T/U mismatch-specific uracil/thymine DNA-glycosylase</fullName>
    </submittedName>
</protein>
<dbReference type="NCBIfam" id="NF010998">
    <property type="entry name" value="PRK14424.1"/>
    <property type="match status" value="1"/>
</dbReference>
<reference evidence="4" key="1">
    <citation type="submission" date="2019-03" db="EMBL/GenBank/DDBJ databases">
        <authorList>
            <person name="Danneels B."/>
        </authorList>
    </citation>
    <scope>NUCLEOTIDE SEQUENCE</scope>
</reference>
<evidence type="ECO:0000313" key="4">
    <source>
        <dbReference type="EMBL" id="VFR73346.1"/>
    </source>
</evidence>
<dbReference type="SMART" id="SM00986">
    <property type="entry name" value="UDG"/>
    <property type="match status" value="1"/>
</dbReference>